<feature type="non-terminal residue" evidence="1">
    <location>
        <position position="1"/>
    </location>
</feature>
<evidence type="ECO:0000313" key="2">
    <source>
        <dbReference type="Proteomes" id="UP000050509"/>
    </source>
</evidence>
<dbReference type="AlphaFoldDB" id="A0A0P9CY15"/>
<evidence type="ECO:0000313" key="1">
    <source>
        <dbReference type="EMBL" id="KPV50384.1"/>
    </source>
</evidence>
<reference evidence="1 2" key="1">
    <citation type="submission" date="2015-09" db="EMBL/GenBank/DDBJ databases">
        <title>Draft genome sequence of Kouleothrix aurantiaca JCM 19913.</title>
        <authorList>
            <person name="Hemp J."/>
        </authorList>
    </citation>
    <scope>NUCLEOTIDE SEQUENCE [LARGE SCALE GENOMIC DNA]</scope>
    <source>
        <strain evidence="1 2">COM-B</strain>
    </source>
</reference>
<name>A0A0P9CY15_9CHLR</name>
<dbReference type="EMBL" id="LJCR01001422">
    <property type="protein sequence ID" value="KPV50384.1"/>
    <property type="molecule type" value="Genomic_DNA"/>
</dbReference>
<protein>
    <submittedName>
        <fullName evidence="1">Uncharacterized protein</fullName>
    </submittedName>
</protein>
<proteinExistence type="predicted"/>
<sequence length="159" mass="16941">LGLRVGALDEGEALEALTYVLIAELGGFSLAEVDAQLEDLSDDADRDHGEITHICAALTYTDPDGRQTLTQALLKDAANGSYNEREALSAAIDCVGSVGIDEIRTTMGKAVLAIARRFQCGEASIQEDSLMIGDSRVASFTSPTIGALISWLRDLPRWG</sequence>
<accession>A0A0P9CY15</accession>
<gene>
    <name evidence="1" type="ORF">SE17_27250</name>
</gene>
<dbReference type="Proteomes" id="UP000050509">
    <property type="component" value="Unassembled WGS sequence"/>
</dbReference>
<comment type="caution">
    <text evidence="1">The sequence shown here is derived from an EMBL/GenBank/DDBJ whole genome shotgun (WGS) entry which is preliminary data.</text>
</comment>
<keyword evidence="2" id="KW-1185">Reference proteome</keyword>
<organism evidence="1 2">
    <name type="scientific">Kouleothrix aurantiaca</name>
    <dbReference type="NCBI Taxonomy" id="186479"/>
    <lineage>
        <taxon>Bacteria</taxon>
        <taxon>Bacillati</taxon>
        <taxon>Chloroflexota</taxon>
        <taxon>Chloroflexia</taxon>
        <taxon>Chloroflexales</taxon>
        <taxon>Roseiflexineae</taxon>
        <taxon>Roseiflexaceae</taxon>
        <taxon>Kouleothrix</taxon>
    </lineage>
</organism>